<organism evidence="1">
    <name type="scientific">Anopheles sinensis</name>
    <name type="common">Mosquito</name>
    <dbReference type="NCBI Taxonomy" id="74873"/>
    <lineage>
        <taxon>Eukaryota</taxon>
        <taxon>Metazoa</taxon>
        <taxon>Ecdysozoa</taxon>
        <taxon>Arthropoda</taxon>
        <taxon>Hexapoda</taxon>
        <taxon>Insecta</taxon>
        <taxon>Pterygota</taxon>
        <taxon>Neoptera</taxon>
        <taxon>Endopterygota</taxon>
        <taxon>Diptera</taxon>
        <taxon>Nematocera</taxon>
        <taxon>Culicoidea</taxon>
        <taxon>Culicidae</taxon>
        <taxon>Anophelinae</taxon>
        <taxon>Anopheles</taxon>
    </lineage>
</organism>
<dbReference type="EMBL" id="ATLV01025585">
    <property type="status" value="NOT_ANNOTATED_CDS"/>
    <property type="molecule type" value="Genomic_DNA"/>
</dbReference>
<dbReference type="EnsemblMetazoa" id="ASIC020693-RA">
    <property type="protein sequence ID" value="ASIC020693-PA"/>
    <property type="gene ID" value="ASIC020693"/>
</dbReference>
<protein>
    <submittedName>
        <fullName evidence="1 2">Uncharacterized protein</fullName>
    </submittedName>
</protein>
<name>A0A084WQF4_ANOSI</name>
<accession>A0A084WQF4</accession>
<evidence type="ECO:0000313" key="3">
    <source>
        <dbReference type="Proteomes" id="UP000030765"/>
    </source>
</evidence>
<keyword evidence="3" id="KW-1185">Reference proteome</keyword>
<dbReference type="AlphaFoldDB" id="A0A084WQF4"/>
<evidence type="ECO:0000313" key="2">
    <source>
        <dbReference type="EnsemblMetazoa" id="ASIC020693-PA"/>
    </source>
</evidence>
<proteinExistence type="predicted"/>
<reference evidence="2" key="2">
    <citation type="submission" date="2020-05" db="UniProtKB">
        <authorList>
            <consortium name="EnsemblMetazoa"/>
        </authorList>
    </citation>
    <scope>IDENTIFICATION</scope>
</reference>
<dbReference type="EMBL" id="KE525395">
    <property type="protein sequence ID" value="KFB52448.1"/>
    <property type="molecule type" value="Genomic_DNA"/>
</dbReference>
<evidence type="ECO:0000313" key="1">
    <source>
        <dbReference type="EMBL" id="KFB52448.1"/>
    </source>
</evidence>
<dbReference type="Proteomes" id="UP000030765">
    <property type="component" value="Unassembled WGS sequence"/>
</dbReference>
<dbReference type="VEuPathDB" id="VectorBase:ASIC020693"/>
<sequence length="76" mass="8594">MLLRTLGSCRLPTVDPRRKRRSLFRLACPIAILRLRTWDHAARTHELTPERAGGATKKITTNTNKSQITTVAPCRV</sequence>
<gene>
    <name evidence="1" type="ORF">ZHAS_00020693</name>
</gene>
<reference evidence="1 3" key="1">
    <citation type="journal article" date="2014" name="BMC Genomics">
        <title>Genome sequence of Anopheles sinensis provides insight into genetics basis of mosquito competence for malaria parasites.</title>
        <authorList>
            <person name="Zhou D."/>
            <person name="Zhang D."/>
            <person name="Ding G."/>
            <person name="Shi L."/>
            <person name="Hou Q."/>
            <person name="Ye Y."/>
            <person name="Xu Y."/>
            <person name="Zhou H."/>
            <person name="Xiong C."/>
            <person name="Li S."/>
            <person name="Yu J."/>
            <person name="Hong S."/>
            <person name="Yu X."/>
            <person name="Zou P."/>
            <person name="Chen C."/>
            <person name="Chang X."/>
            <person name="Wang W."/>
            <person name="Lv Y."/>
            <person name="Sun Y."/>
            <person name="Ma L."/>
            <person name="Shen B."/>
            <person name="Zhu C."/>
        </authorList>
    </citation>
    <scope>NUCLEOTIDE SEQUENCE [LARGE SCALE GENOMIC DNA]</scope>
</reference>